<feature type="region of interest" description="Disordered" evidence="4">
    <location>
        <begin position="1"/>
        <end position="24"/>
    </location>
</feature>
<dbReference type="InterPro" id="IPR014757">
    <property type="entry name" value="Tscrpt_reg_IclR_C"/>
</dbReference>
<dbReference type="InterPro" id="IPR005471">
    <property type="entry name" value="Tscrpt_reg_IclR_N"/>
</dbReference>
<comment type="caution">
    <text evidence="6">The sequence shown here is derived from an EMBL/GenBank/DDBJ whole genome shotgun (WGS) entry which is preliminary data.</text>
</comment>
<dbReference type="InterPro" id="IPR050707">
    <property type="entry name" value="HTH_MetabolicPath_Reg"/>
</dbReference>
<evidence type="ECO:0000256" key="2">
    <source>
        <dbReference type="ARBA" id="ARBA00023125"/>
    </source>
</evidence>
<evidence type="ECO:0000313" key="6">
    <source>
        <dbReference type="EMBL" id="GAA1299251.1"/>
    </source>
</evidence>
<keyword evidence="3" id="KW-0804">Transcription</keyword>
<evidence type="ECO:0000256" key="3">
    <source>
        <dbReference type="ARBA" id="ARBA00023163"/>
    </source>
</evidence>
<dbReference type="Pfam" id="PF09339">
    <property type="entry name" value="HTH_IclR"/>
    <property type="match status" value="1"/>
</dbReference>
<dbReference type="PANTHER" id="PTHR30136">
    <property type="entry name" value="HELIX-TURN-HELIX TRANSCRIPTIONAL REGULATOR, ICLR FAMILY"/>
    <property type="match status" value="1"/>
</dbReference>
<organism evidence="6 7">
    <name type="scientific">Streptomyces javensis</name>
    <dbReference type="NCBI Taxonomy" id="114698"/>
    <lineage>
        <taxon>Bacteria</taxon>
        <taxon>Bacillati</taxon>
        <taxon>Actinomycetota</taxon>
        <taxon>Actinomycetes</taxon>
        <taxon>Kitasatosporales</taxon>
        <taxon>Streptomycetaceae</taxon>
        <taxon>Streptomyces</taxon>
        <taxon>Streptomyces violaceusniger group</taxon>
    </lineage>
</organism>
<dbReference type="Pfam" id="PF01614">
    <property type="entry name" value="IclR_C"/>
    <property type="match status" value="1"/>
</dbReference>
<dbReference type="Proteomes" id="UP001500282">
    <property type="component" value="Unassembled WGS sequence"/>
</dbReference>
<evidence type="ECO:0000259" key="5">
    <source>
        <dbReference type="PROSITE" id="PS51078"/>
    </source>
</evidence>
<accession>A0ABN1XE08</accession>
<keyword evidence="2" id="KW-0238">DNA-binding</keyword>
<keyword evidence="7" id="KW-1185">Reference proteome</keyword>
<dbReference type="InterPro" id="IPR029016">
    <property type="entry name" value="GAF-like_dom_sf"/>
</dbReference>
<dbReference type="Gene3D" id="1.10.10.10">
    <property type="entry name" value="Winged helix-like DNA-binding domain superfamily/Winged helix DNA-binding domain"/>
    <property type="match status" value="1"/>
</dbReference>
<dbReference type="InterPro" id="IPR036388">
    <property type="entry name" value="WH-like_DNA-bd_sf"/>
</dbReference>
<dbReference type="InterPro" id="IPR036390">
    <property type="entry name" value="WH_DNA-bd_sf"/>
</dbReference>
<dbReference type="SUPFAM" id="SSF55781">
    <property type="entry name" value="GAF domain-like"/>
    <property type="match status" value="1"/>
</dbReference>
<protein>
    <submittedName>
        <fullName evidence="6">IclR family transcriptional regulator</fullName>
    </submittedName>
</protein>
<reference evidence="6 7" key="1">
    <citation type="journal article" date="2019" name="Int. J. Syst. Evol. Microbiol.">
        <title>The Global Catalogue of Microorganisms (GCM) 10K type strain sequencing project: providing services to taxonomists for standard genome sequencing and annotation.</title>
        <authorList>
            <consortium name="The Broad Institute Genomics Platform"/>
            <consortium name="The Broad Institute Genome Sequencing Center for Infectious Disease"/>
            <person name="Wu L."/>
            <person name="Ma J."/>
        </authorList>
    </citation>
    <scope>NUCLEOTIDE SEQUENCE [LARGE SCALE GENOMIC DNA]</scope>
    <source>
        <strain evidence="6 7">JCM 11448</strain>
    </source>
</reference>
<feature type="domain" description="IclR-ED" evidence="5">
    <location>
        <begin position="87"/>
        <end position="270"/>
    </location>
</feature>
<evidence type="ECO:0000313" key="7">
    <source>
        <dbReference type="Proteomes" id="UP001500282"/>
    </source>
</evidence>
<sequence>MRADHSADGPAARGSAGSSPRSSMNSVLSTLRVFEEVAVRQPIGVSELSRAMRIPKSSAQRCLVTLQQAGWLRIVDPERVRWGVTTKALVLGLRSAGEHDLRELAGPVIKRLAAETDETVLLGLRDGGEYLLIAREDSTQLIRVFLEIGTRVPLRASSAGCAIMARMEPGEVDELLKPELEEFADAPVPTSGEFRKEIARTVKRGYALDMSSWYRPHVSSIGAAVTNAAGRPIAAVTLAIPQMRYVRSREKTLARMVVAAADEISTLVSSA</sequence>
<evidence type="ECO:0000256" key="4">
    <source>
        <dbReference type="SAM" id="MobiDB-lite"/>
    </source>
</evidence>
<dbReference type="PANTHER" id="PTHR30136:SF35">
    <property type="entry name" value="HTH-TYPE TRANSCRIPTIONAL REGULATOR RV1719"/>
    <property type="match status" value="1"/>
</dbReference>
<proteinExistence type="predicted"/>
<name>A0ABN1XE08_9ACTN</name>
<evidence type="ECO:0000256" key="1">
    <source>
        <dbReference type="ARBA" id="ARBA00023015"/>
    </source>
</evidence>
<dbReference type="EMBL" id="BAAAIH010000073">
    <property type="protein sequence ID" value="GAA1299251.1"/>
    <property type="molecule type" value="Genomic_DNA"/>
</dbReference>
<keyword evidence="1" id="KW-0805">Transcription regulation</keyword>
<dbReference type="SUPFAM" id="SSF46785">
    <property type="entry name" value="Winged helix' DNA-binding domain"/>
    <property type="match status" value="1"/>
</dbReference>
<dbReference type="SMART" id="SM00346">
    <property type="entry name" value="HTH_ICLR"/>
    <property type="match status" value="1"/>
</dbReference>
<feature type="compositionally biased region" description="Low complexity" evidence="4">
    <location>
        <begin position="8"/>
        <end position="23"/>
    </location>
</feature>
<dbReference type="PROSITE" id="PS51078">
    <property type="entry name" value="ICLR_ED"/>
    <property type="match status" value="1"/>
</dbReference>
<dbReference type="Gene3D" id="3.30.450.40">
    <property type="match status" value="1"/>
</dbReference>
<gene>
    <name evidence="6" type="ORF">GCM10009579_79230</name>
</gene>